<evidence type="ECO:0000256" key="11">
    <source>
        <dbReference type="ARBA" id="ARBA00023277"/>
    </source>
</evidence>
<evidence type="ECO:0000259" key="18">
    <source>
        <dbReference type="SMART" id="SM01029"/>
    </source>
</evidence>
<dbReference type="InterPro" id="IPR001944">
    <property type="entry name" value="Glycoside_Hdrlase_35"/>
</dbReference>
<dbReference type="FunFam" id="2.60.120.260:FF:000138">
    <property type="entry name" value="Probable beta-galactosidase B"/>
    <property type="match status" value="1"/>
</dbReference>
<evidence type="ECO:0000256" key="4">
    <source>
        <dbReference type="ARBA" id="ARBA00009809"/>
    </source>
</evidence>
<dbReference type="Pfam" id="PF13363">
    <property type="entry name" value="BetaGal_dom3"/>
    <property type="match status" value="1"/>
</dbReference>
<dbReference type="Pfam" id="PF01301">
    <property type="entry name" value="Glyco_hydro_35"/>
    <property type="match status" value="1"/>
</dbReference>
<dbReference type="STRING" id="1450535.A0A317XCJ5"/>
<dbReference type="InterPro" id="IPR018954">
    <property type="entry name" value="Betagal_dom2"/>
</dbReference>
<dbReference type="RefSeq" id="XP_025472068.1">
    <property type="nucleotide sequence ID" value="XM_025613095.1"/>
</dbReference>
<dbReference type="Gene3D" id="3.20.20.80">
    <property type="entry name" value="Glycosidases"/>
    <property type="match status" value="1"/>
</dbReference>
<feature type="domain" description="Beta-galactosidase" evidence="18">
    <location>
        <begin position="403"/>
        <end position="584"/>
    </location>
</feature>
<dbReference type="InterPro" id="IPR025300">
    <property type="entry name" value="BetaGal_jelly_roll_dom"/>
</dbReference>
<evidence type="ECO:0000256" key="17">
    <source>
        <dbReference type="SAM" id="SignalP"/>
    </source>
</evidence>
<evidence type="ECO:0000256" key="14">
    <source>
        <dbReference type="ARBA" id="ARBA00040693"/>
    </source>
</evidence>
<dbReference type="GO" id="GO:0004565">
    <property type="term" value="F:beta-galactosidase activity"/>
    <property type="evidence" value="ECO:0007669"/>
    <property type="project" value="UniProtKB-EC"/>
</dbReference>
<dbReference type="FunFam" id="3.20.20.80:FF:000040">
    <property type="entry name" value="Beta-galactosidase A"/>
    <property type="match status" value="1"/>
</dbReference>
<evidence type="ECO:0000256" key="15">
    <source>
        <dbReference type="ARBA" id="ARBA00042633"/>
    </source>
</evidence>
<dbReference type="SUPFAM" id="SSF49785">
    <property type="entry name" value="Galactose-binding domain-like"/>
    <property type="match status" value="2"/>
</dbReference>
<protein>
    <recommendedName>
        <fullName evidence="14">Probable beta-galactosidase B</fullName>
        <ecNumber evidence="5">3.2.1.23</ecNumber>
    </recommendedName>
    <alternativeName>
        <fullName evidence="15">Lactase B</fullName>
    </alternativeName>
</protein>
<keyword evidence="7 17" id="KW-0732">Signal</keyword>
<evidence type="ECO:0000256" key="1">
    <source>
        <dbReference type="ARBA" id="ARBA00001412"/>
    </source>
</evidence>
<comment type="function">
    <text evidence="2">Cleaves beta-linked terminal galactosyl residues from gangliosides, glycoproteins, and glycosaminoglycans.</text>
</comment>
<evidence type="ECO:0000256" key="7">
    <source>
        <dbReference type="ARBA" id="ARBA00022729"/>
    </source>
</evidence>
<evidence type="ECO:0000313" key="19">
    <source>
        <dbReference type="EMBL" id="PWY95307.1"/>
    </source>
</evidence>
<dbReference type="Proteomes" id="UP000246702">
    <property type="component" value="Unassembled WGS sequence"/>
</dbReference>
<dbReference type="InterPro" id="IPR008979">
    <property type="entry name" value="Galactose-bd-like_sf"/>
</dbReference>
<dbReference type="SUPFAM" id="SSF51011">
    <property type="entry name" value="Glycosyl hydrolase domain"/>
    <property type="match status" value="1"/>
</dbReference>
<evidence type="ECO:0000256" key="5">
    <source>
        <dbReference type="ARBA" id="ARBA00012756"/>
    </source>
</evidence>
<proteinExistence type="inferred from homology"/>
<dbReference type="EC" id="3.2.1.23" evidence="5"/>
<reference evidence="19 20" key="1">
    <citation type="submission" date="2016-12" db="EMBL/GenBank/DDBJ databases">
        <title>The genomes of Aspergillus section Nigri reveals drivers in fungal speciation.</title>
        <authorList>
            <consortium name="DOE Joint Genome Institute"/>
            <person name="Vesth T.C."/>
            <person name="Nybo J."/>
            <person name="Theobald S."/>
            <person name="Brandl J."/>
            <person name="Frisvad J.C."/>
            <person name="Nielsen K.F."/>
            <person name="Lyhne E.K."/>
            <person name="Kogle M.E."/>
            <person name="Kuo A."/>
            <person name="Riley R."/>
            <person name="Clum A."/>
            <person name="Nolan M."/>
            <person name="Lipzen A."/>
            <person name="Salamov A."/>
            <person name="Henrissat B."/>
            <person name="Wiebenga A."/>
            <person name="De Vries R.P."/>
            <person name="Grigoriev I.V."/>
            <person name="Mortensen U.H."/>
            <person name="Andersen M.R."/>
            <person name="Baker S.E."/>
        </authorList>
    </citation>
    <scope>NUCLEOTIDE SEQUENCE [LARGE SCALE GENOMIC DNA]</scope>
    <source>
        <strain evidence="19 20">CBS 115572</strain>
    </source>
</reference>
<keyword evidence="12" id="KW-0326">Glycosidase</keyword>
<dbReference type="Pfam" id="PF10435">
    <property type="entry name" value="BetaGal_dom2"/>
    <property type="match status" value="1"/>
</dbReference>
<dbReference type="Gene3D" id="2.102.20.10">
    <property type="entry name" value="Beta-galactosidase, domain 2"/>
    <property type="match status" value="1"/>
</dbReference>
<feature type="chain" id="PRO_5016308786" description="Probable beta-galactosidase B" evidence="17">
    <location>
        <begin position="21"/>
        <end position="1027"/>
    </location>
</feature>
<dbReference type="Gene3D" id="2.60.120.260">
    <property type="entry name" value="Galactose-binding domain-like"/>
    <property type="match status" value="2"/>
</dbReference>
<evidence type="ECO:0000256" key="13">
    <source>
        <dbReference type="ARBA" id="ARBA00023326"/>
    </source>
</evidence>
<organism evidence="19 20">
    <name type="scientific">Aspergillus sclerotioniger CBS 115572</name>
    <dbReference type="NCBI Taxonomy" id="1450535"/>
    <lineage>
        <taxon>Eukaryota</taxon>
        <taxon>Fungi</taxon>
        <taxon>Dikarya</taxon>
        <taxon>Ascomycota</taxon>
        <taxon>Pezizomycotina</taxon>
        <taxon>Eurotiomycetes</taxon>
        <taxon>Eurotiomycetidae</taxon>
        <taxon>Eurotiales</taxon>
        <taxon>Aspergillaceae</taxon>
        <taxon>Aspergillus</taxon>
        <taxon>Aspergillus subgen. Circumdati</taxon>
    </lineage>
</organism>
<evidence type="ECO:0000256" key="12">
    <source>
        <dbReference type="ARBA" id="ARBA00023295"/>
    </source>
</evidence>
<evidence type="ECO:0000256" key="16">
    <source>
        <dbReference type="RuleBase" id="RU003679"/>
    </source>
</evidence>
<evidence type="ECO:0000256" key="9">
    <source>
        <dbReference type="ARBA" id="ARBA00023157"/>
    </source>
</evidence>
<comment type="catalytic activity">
    <reaction evidence="1">
        <text>Hydrolysis of terminal non-reducing beta-D-galactose residues in beta-D-galactosides.</text>
        <dbReference type="EC" id="3.2.1.23"/>
    </reaction>
</comment>
<keyword evidence="9" id="KW-1015">Disulfide bond</keyword>
<dbReference type="PRINTS" id="PR00742">
    <property type="entry name" value="GLHYDRLASE35"/>
</dbReference>
<feature type="signal peptide" evidence="17">
    <location>
        <begin position="1"/>
        <end position="20"/>
    </location>
</feature>
<dbReference type="OrthoDB" id="1657402at2759"/>
<accession>A0A317XCJ5</accession>
<evidence type="ECO:0000256" key="6">
    <source>
        <dbReference type="ARBA" id="ARBA00022525"/>
    </source>
</evidence>
<dbReference type="SMART" id="SM01029">
    <property type="entry name" value="BetaGal_dom2"/>
    <property type="match status" value="1"/>
</dbReference>
<comment type="similarity">
    <text evidence="4 16">Belongs to the glycosyl hydrolase 35 family.</text>
</comment>
<keyword evidence="6" id="KW-0964">Secreted</keyword>
<keyword evidence="8" id="KW-0378">Hydrolase</keyword>
<dbReference type="GO" id="GO:0005576">
    <property type="term" value="C:extracellular region"/>
    <property type="evidence" value="ECO:0007669"/>
    <property type="project" value="UniProtKB-SubCell"/>
</dbReference>
<keyword evidence="13" id="KW-0624">Polysaccharide degradation</keyword>
<comment type="caution">
    <text evidence="19">The sequence shown here is derived from an EMBL/GenBank/DDBJ whole genome shotgun (WGS) entry which is preliminary data.</text>
</comment>
<dbReference type="InterPro" id="IPR037110">
    <property type="entry name" value="Betagal_dom2_sf"/>
</dbReference>
<keyword evidence="11" id="KW-0119">Carbohydrate metabolism</keyword>
<dbReference type="AlphaFoldDB" id="A0A317XCJ5"/>
<sequence length="1027" mass="112369">MARIIQLCLLLLSSIGFLAATQNQSEETGWPLHDDGLTTDVQWDHYSFMIQGQRVFVFSGEFHYWRIPVPGLWRDIMEKIKAAGFTAFSIYSSWAWHSPNNHTVDFSTGARNITPIFDLAKELGMYVMVRPGPYINAEASAGGFPLWLTTGEYGTLRNNDTRYTAAWKPYFEKMSEITSQYQITNGHNTFCYQIENEYGDQWLSDPSQRDPNETAITYMELLESSARQNGIVVPFTANEPNLYAMSWGSDWSSAGGNVDVVGLDSYPSCWTCDVSQCTSTNGEYVAYQVIEYYDYFLEFSPTVPSFMPEFQGGSYNPWAGPEGGCSDDTGADFVNLFYRWNIAQRVTAMSLYMVYGGTSWGAIAAPVTATSYDYSAPISEDRSIASKYYETKLLSLFTRSAPDLTMTDLIGNGTQYTNNTAVTAYELRNPATNAGFYVTLHQDSTVGTDVTFNLRVNTSVGALTVPRLGGVIRLNGHQSKIIVTDFAFGSETLLYSTAEVLTHAVIDGKPTLVLWVPTGESGEFAVKGAKTGSVAQCQGCSSINFHPESDSLTVGFTQSEGMSILQLDSDIRVVLLDRTAAYTFWAPALTEDPLVPEDEAGNIIYFPTSSTRAYPSIVLIQGPYLVRSVSLETSTLEIKGDSINETTLEAFASDEVKTVTWNGKQLKTSQTSYGSLKATIAAPPSIQLPTFSSWKVNDSLPEVLPTYDASGPAWVDANHMTTANPSPPATLPVLYADEYGFHNGVRLWRGYFNGTASGVFLNVQGGSAFGFSAWLNGHFIGSYLGNASIEQANQTFVFPNATLPTSSNTLLIVHDDTGHDETTGALNPRGILEARLLSSDNSNAFTHWRVAGTAGGESNLDPVRGAWNEDGLYAERVGWHLPGFDDSAWPSTSAQNLSFTGATVKFFRTTIPLDIPRGLDVSISFVLGTPSNAPSNAYRAQLFVNGYQYGRFNPYIGNQVDFPVPVGILDYTGENTIGVAVWAQTEAGAAISVGWKVNYVADSSMDVAGLETSKLRPGWSEERLKYA</sequence>
<dbReference type="InterPro" id="IPR025972">
    <property type="entry name" value="BetaGal_dom3"/>
</dbReference>
<dbReference type="Gene3D" id="2.60.390.10">
    <property type="entry name" value="Beta-galactosidase, domain 3"/>
    <property type="match status" value="1"/>
</dbReference>
<evidence type="ECO:0000256" key="2">
    <source>
        <dbReference type="ARBA" id="ARBA00002691"/>
    </source>
</evidence>
<dbReference type="SUPFAM" id="SSF51445">
    <property type="entry name" value="(Trans)glycosidases"/>
    <property type="match status" value="1"/>
</dbReference>
<dbReference type="FunFam" id="2.102.20.10:FF:000001">
    <property type="entry name" value="Beta-galactosidase A"/>
    <property type="match status" value="1"/>
</dbReference>
<keyword evidence="10" id="KW-0325">Glycoprotein</keyword>
<name>A0A317XCJ5_9EURO</name>
<comment type="subcellular location">
    <subcellularLocation>
        <location evidence="3">Secreted</location>
    </subcellularLocation>
</comment>
<gene>
    <name evidence="19" type="ORF">BO94DRAFT_542561</name>
</gene>
<dbReference type="InterPro" id="IPR036833">
    <property type="entry name" value="BetaGal_dom3_sf"/>
</dbReference>
<evidence type="ECO:0000256" key="3">
    <source>
        <dbReference type="ARBA" id="ARBA00004613"/>
    </source>
</evidence>
<keyword evidence="20" id="KW-1185">Reference proteome</keyword>
<dbReference type="SUPFAM" id="SSF117100">
    <property type="entry name" value="Beta-galactosidase LacA, domain 3"/>
    <property type="match status" value="1"/>
</dbReference>
<dbReference type="EMBL" id="MSFK01000003">
    <property type="protein sequence ID" value="PWY95307.1"/>
    <property type="molecule type" value="Genomic_DNA"/>
</dbReference>
<evidence type="ECO:0000313" key="20">
    <source>
        <dbReference type="Proteomes" id="UP000246702"/>
    </source>
</evidence>
<dbReference type="Pfam" id="PF13364">
    <property type="entry name" value="BetaGal_ABD2"/>
    <property type="match status" value="2"/>
</dbReference>
<dbReference type="InterPro" id="IPR017853">
    <property type="entry name" value="GH"/>
</dbReference>
<dbReference type="InterPro" id="IPR031330">
    <property type="entry name" value="Gly_Hdrlase_35_cat"/>
</dbReference>
<evidence type="ECO:0000256" key="8">
    <source>
        <dbReference type="ARBA" id="ARBA00022801"/>
    </source>
</evidence>
<dbReference type="GO" id="GO:0000272">
    <property type="term" value="P:polysaccharide catabolic process"/>
    <property type="evidence" value="ECO:0007669"/>
    <property type="project" value="UniProtKB-KW"/>
</dbReference>
<dbReference type="PANTHER" id="PTHR23421">
    <property type="entry name" value="BETA-GALACTOSIDASE RELATED"/>
    <property type="match status" value="1"/>
</dbReference>
<evidence type="ECO:0000256" key="10">
    <source>
        <dbReference type="ARBA" id="ARBA00023180"/>
    </source>
</evidence>
<dbReference type="GeneID" id="37115238"/>